<evidence type="ECO:0000256" key="7">
    <source>
        <dbReference type="PROSITE-ProRule" id="PRU01360"/>
    </source>
</evidence>
<dbReference type="GO" id="GO:0009279">
    <property type="term" value="C:cell outer membrane"/>
    <property type="evidence" value="ECO:0007669"/>
    <property type="project" value="UniProtKB-SubCell"/>
</dbReference>
<evidence type="ECO:0000256" key="3">
    <source>
        <dbReference type="ARBA" id="ARBA00022452"/>
    </source>
</evidence>
<comment type="caution">
    <text evidence="8">The sequence shown here is derived from an EMBL/GenBank/DDBJ whole genome shotgun (WGS) entry which is preliminary data.</text>
</comment>
<feature type="non-terminal residue" evidence="8">
    <location>
        <position position="1"/>
    </location>
</feature>
<proteinExistence type="inferred from homology"/>
<keyword evidence="2 7" id="KW-0813">Transport</keyword>
<dbReference type="OrthoDB" id="9760333at2"/>
<evidence type="ECO:0000313" key="9">
    <source>
        <dbReference type="Proteomes" id="UP000216151"/>
    </source>
</evidence>
<dbReference type="InterPro" id="IPR036942">
    <property type="entry name" value="Beta-barrel_TonB_sf"/>
</dbReference>
<keyword evidence="6 7" id="KW-0998">Cell outer membrane</keyword>
<reference evidence="8 9" key="1">
    <citation type="submission" date="2017-04" db="EMBL/GenBank/DDBJ databases">
        <title>Kefir bacterial isolates.</title>
        <authorList>
            <person name="Kim Y."/>
            <person name="Blasche S."/>
            <person name="Patil K.R."/>
        </authorList>
    </citation>
    <scope>NUCLEOTIDE SEQUENCE [LARGE SCALE GENOMIC DNA]</scope>
    <source>
        <strain evidence="8 9">KR</strain>
    </source>
</reference>
<evidence type="ECO:0000256" key="5">
    <source>
        <dbReference type="ARBA" id="ARBA00023136"/>
    </source>
</evidence>
<comment type="similarity">
    <text evidence="7">Belongs to the TonB-dependent receptor family.</text>
</comment>
<accession>A0A269XTY6</accession>
<keyword evidence="4 7" id="KW-0812">Transmembrane</keyword>
<dbReference type="PROSITE" id="PS52016">
    <property type="entry name" value="TONB_DEPENDENT_REC_3"/>
    <property type="match status" value="1"/>
</dbReference>
<evidence type="ECO:0000313" key="8">
    <source>
        <dbReference type="EMBL" id="PAK76735.1"/>
    </source>
</evidence>
<keyword evidence="3 7" id="KW-1134">Transmembrane beta strand</keyword>
<evidence type="ECO:0000256" key="4">
    <source>
        <dbReference type="ARBA" id="ARBA00022692"/>
    </source>
</evidence>
<dbReference type="InterPro" id="IPR039426">
    <property type="entry name" value="TonB-dep_rcpt-like"/>
</dbReference>
<evidence type="ECO:0000256" key="1">
    <source>
        <dbReference type="ARBA" id="ARBA00004571"/>
    </source>
</evidence>
<evidence type="ECO:0000256" key="2">
    <source>
        <dbReference type="ARBA" id="ARBA00022448"/>
    </source>
</evidence>
<sequence length="87" mass="10260">PNIGLTLMYSLMAVDAQNYDATIIRRRPGYMVHDILATWAPPRKPWRINFAVTNLFDKEYSMYKMASTNVDFPEVGRSFRFDLSYRF</sequence>
<comment type="subcellular location">
    <subcellularLocation>
        <location evidence="1 7">Cell outer membrane</location>
        <topology evidence="1 7">Multi-pass membrane protein</topology>
    </subcellularLocation>
</comment>
<dbReference type="SUPFAM" id="SSF56935">
    <property type="entry name" value="Porins"/>
    <property type="match status" value="1"/>
</dbReference>
<evidence type="ECO:0000256" key="6">
    <source>
        <dbReference type="ARBA" id="ARBA00023237"/>
    </source>
</evidence>
<protein>
    <submittedName>
        <fullName evidence="8">Uncharacterized protein</fullName>
    </submittedName>
</protein>
<dbReference type="AlphaFoldDB" id="A0A269XTY6"/>
<keyword evidence="9" id="KW-1185">Reference proteome</keyword>
<keyword evidence="5 7" id="KW-0472">Membrane</keyword>
<gene>
    <name evidence="8" type="ORF">B8X00_13415</name>
</gene>
<name>A0A269XTY6_9PROT</name>
<dbReference type="Gene3D" id="2.40.170.20">
    <property type="entry name" value="TonB-dependent receptor, beta-barrel domain"/>
    <property type="match status" value="1"/>
</dbReference>
<dbReference type="EMBL" id="NCXK01000051">
    <property type="protein sequence ID" value="PAK76735.1"/>
    <property type="molecule type" value="Genomic_DNA"/>
</dbReference>
<dbReference type="Proteomes" id="UP000216151">
    <property type="component" value="Unassembled WGS sequence"/>
</dbReference>
<organism evidence="8 9">
    <name type="scientific">Acetobacter fabarum</name>
    <dbReference type="NCBI Taxonomy" id="483199"/>
    <lineage>
        <taxon>Bacteria</taxon>
        <taxon>Pseudomonadati</taxon>
        <taxon>Pseudomonadota</taxon>
        <taxon>Alphaproteobacteria</taxon>
        <taxon>Acetobacterales</taxon>
        <taxon>Acetobacteraceae</taxon>
        <taxon>Acetobacter</taxon>
    </lineage>
</organism>